<evidence type="ECO:0000256" key="4">
    <source>
        <dbReference type="RuleBase" id="RU000461"/>
    </source>
</evidence>
<keyword evidence="3 4" id="KW-0408">Iron</keyword>
<dbReference type="PANTHER" id="PTHR47955:SF15">
    <property type="entry name" value="CYTOCHROME P450 71A2-LIKE"/>
    <property type="match status" value="1"/>
</dbReference>
<evidence type="ECO:0000313" key="6">
    <source>
        <dbReference type="EMBL" id="KAG6485812.1"/>
    </source>
</evidence>
<dbReference type="GO" id="GO:0004497">
    <property type="term" value="F:monooxygenase activity"/>
    <property type="evidence" value="ECO:0007669"/>
    <property type="project" value="UniProtKB-KW"/>
</dbReference>
<accession>A0A8J5FKA7</accession>
<dbReference type="GO" id="GO:0016705">
    <property type="term" value="F:oxidoreductase activity, acting on paired donors, with incorporation or reduction of molecular oxygen"/>
    <property type="evidence" value="ECO:0007669"/>
    <property type="project" value="InterPro"/>
</dbReference>
<proteinExistence type="inferred from homology"/>
<keyword evidence="7" id="KW-1185">Reference proteome</keyword>
<evidence type="ECO:0000256" key="3">
    <source>
        <dbReference type="ARBA" id="ARBA00023004"/>
    </source>
</evidence>
<organism evidence="6 7">
    <name type="scientific">Zingiber officinale</name>
    <name type="common">Ginger</name>
    <name type="synonym">Amomum zingiber</name>
    <dbReference type="NCBI Taxonomy" id="94328"/>
    <lineage>
        <taxon>Eukaryota</taxon>
        <taxon>Viridiplantae</taxon>
        <taxon>Streptophyta</taxon>
        <taxon>Embryophyta</taxon>
        <taxon>Tracheophyta</taxon>
        <taxon>Spermatophyta</taxon>
        <taxon>Magnoliopsida</taxon>
        <taxon>Liliopsida</taxon>
        <taxon>Zingiberales</taxon>
        <taxon>Zingiberaceae</taxon>
        <taxon>Zingiber</taxon>
    </lineage>
</organism>
<comment type="similarity">
    <text evidence="1 4">Belongs to the cytochrome P450 family.</text>
</comment>
<dbReference type="PROSITE" id="PS00086">
    <property type="entry name" value="CYTOCHROME_P450"/>
    <property type="match status" value="1"/>
</dbReference>
<keyword evidence="5" id="KW-1133">Transmembrane helix</keyword>
<sequence>MLEHVPLPWRPAACLISLPILLLFPILLLLFRRPPPDRLPSPWRLPIIGDLHRLGSLPHRSLRALSRKHGPLMLLHFGSVPTLVVSSAASAEEIMRTQDLAFATRPDLSICHKLFYGSRDISFAKYGDYWRQMRRVTTVNLLSHRRINSYRQIREEEASLLVDRVAAAVPSGSVNISDLIVTFTRNITCRIAFGKKYTDEEGGADASRFRVLLSEWMALLGSFPMRDYMPALRFVDCLSGLDERVRKNALDLDAFVEEVLNAHEKKQENRNDDNMDFVDILLSLDSSGGVVLRRDSIKAVILDVFGGGIDTTFSTLEWAMTELIRQPAKMERAQQEVRRIAGSKSEIREEILQEMEYLKVVIKETLRLHPALPLLVPREAMQETRVHGYLIPKGTRVLINAWAIGRDPRSWEKPEEFWPERFLDDASVDFRGQNFQFIPFGAGRRGCPGMDFAFPVLELALANLLYHFDWALPQGMTAEEMDMKEFYGIIVRKKSNLILVPRRYNH</sequence>
<keyword evidence="4" id="KW-0560">Oxidoreductase</keyword>
<feature type="transmembrane region" description="Helical" evidence="5">
    <location>
        <begin position="12"/>
        <end position="31"/>
    </location>
</feature>
<keyword evidence="5" id="KW-0812">Transmembrane</keyword>
<comment type="caution">
    <text evidence="6">The sequence shown here is derived from an EMBL/GenBank/DDBJ whole genome shotgun (WGS) entry which is preliminary data.</text>
</comment>
<dbReference type="CDD" id="cd11072">
    <property type="entry name" value="CYP71-like"/>
    <property type="match status" value="1"/>
</dbReference>
<evidence type="ECO:0000256" key="2">
    <source>
        <dbReference type="ARBA" id="ARBA00022723"/>
    </source>
</evidence>
<dbReference type="GO" id="GO:0005506">
    <property type="term" value="F:iron ion binding"/>
    <property type="evidence" value="ECO:0007669"/>
    <property type="project" value="InterPro"/>
</dbReference>
<dbReference type="InterPro" id="IPR001128">
    <property type="entry name" value="Cyt_P450"/>
</dbReference>
<keyword evidence="4" id="KW-0349">Heme</keyword>
<name>A0A8J5FKA7_ZINOF</name>
<dbReference type="OrthoDB" id="781802at2759"/>
<evidence type="ECO:0000313" key="7">
    <source>
        <dbReference type="Proteomes" id="UP000734854"/>
    </source>
</evidence>
<dbReference type="PANTHER" id="PTHR47955">
    <property type="entry name" value="CYTOCHROME P450 FAMILY 71 PROTEIN"/>
    <property type="match status" value="1"/>
</dbReference>
<dbReference type="GO" id="GO:0020037">
    <property type="term" value="F:heme binding"/>
    <property type="evidence" value="ECO:0007669"/>
    <property type="project" value="InterPro"/>
</dbReference>
<evidence type="ECO:0000256" key="5">
    <source>
        <dbReference type="SAM" id="Phobius"/>
    </source>
</evidence>
<keyword evidence="5" id="KW-0472">Membrane</keyword>
<evidence type="ECO:0008006" key="8">
    <source>
        <dbReference type="Google" id="ProtNLM"/>
    </source>
</evidence>
<reference evidence="6 7" key="1">
    <citation type="submission" date="2020-08" db="EMBL/GenBank/DDBJ databases">
        <title>Plant Genome Project.</title>
        <authorList>
            <person name="Zhang R.-G."/>
        </authorList>
    </citation>
    <scope>NUCLEOTIDE SEQUENCE [LARGE SCALE GENOMIC DNA]</scope>
    <source>
        <tissue evidence="6">Rhizome</tissue>
    </source>
</reference>
<keyword evidence="2 4" id="KW-0479">Metal-binding</keyword>
<dbReference type="AlphaFoldDB" id="A0A8J5FKA7"/>
<evidence type="ECO:0000256" key="1">
    <source>
        <dbReference type="ARBA" id="ARBA00010617"/>
    </source>
</evidence>
<dbReference type="Proteomes" id="UP000734854">
    <property type="component" value="Unassembled WGS sequence"/>
</dbReference>
<dbReference type="Pfam" id="PF00067">
    <property type="entry name" value="p450"/>
    <property type="match status" value="1"/>
</dbReference>
<dbReference type="EMBL" id="JACMSC010000015">
    <property type="protein sequence ID" value="KAG6485812.1"/>
    <property type="molecule type" value="Genomic_DNA"/>
</dbReference>
<dbReference type="InterPro" id="IPR017972">
    <property type="entry name" value="Cyt_P450_CS"/>
</dbReference>
<keyword evidence="4" id="KW-0503">Monooxygenase</keyword>
<dbReference type="FunFam" id="1.10.630.10:FF:000011">
    <property type="entry name" value="Cytochrome P450 83B1"/>
    <property type="match status" value="1"/>
</dbReference>
<protein>
    <recommendedName>
        <fullName evidence="8">Cytochrome P450 71A1</fullName>
    </recommendedName>
</protein>
<gene>
    <name evidence="6" type="ORF">ZIOFF_054377</name>
</gene>